<dbReference type="EMBL" id="CM009752">
    <property type="protein sequence ID" value="PUZ60881.1"/>
    <property type="molecule type" value="Genomic_DNA"/>
</dbReference>
<keyword evidence="2" id="KW-1185">Reference proteome</keyword>
<evidence type="ECO:0000313" key="1">
    <source>
        <dbReference type="EMBL" id="PUZ60881.1"/>
    </source>
</evidence>
<proteinExistence type="predicted"/>
<organism evidence="1 2">
    <name type="scientific">Panicum hallii var. hallii</name>
    <dbReference type="NCBI Taxonomy" id="1504633"/>
    <lineage>
        <taxon>Eukaryota</taxon>
        <taxon>Viridiplantae</taxon>
        <taxon>Streptophyta</taxon>
        <taxon>Embryophyta</taxon>
        <taxon>Tracheophyta</taxon>
        <taxon>Spermatophyta</taxon>
        <taxon>Magnoliopsida</taxon>
        <taxon>Liliopsida</taxon>
        <taxon>Poales</taxon>
        <taxon>Poaceae</taxon>
        <taxon>PACMAD clade</taxon>
        <taxon>Panicoideae</taxon>
        <taxon>Panicodae</taxon>
        <taxon>Paniceae</taxon>
        <taxon>Panicinae</taxon>
        <taxon>Panicum</taxon>
        <taxon>Panicum sect. Panicum</taxon>
    </lineage>
</organism>
<dbReference type="Gramene" id="PUZ60881">
    <property type="protein sequence ID" value="PUZ60881"/>
    <property type="gene ID" value="GQ55_4G208000"/>
</dbReference>
<protein>
    <submittedName>
        <fullName evidence="1">Uncharacterized protein</fullName>
    </submittedName>
</protein>
<evidence type="ECO:0000313" key="2">
    <source>
        <dbReference type="Proteomes" id="UP000244336"/>
    </source>
</evidence>
<accession>A0A2T7DZ71</accession>
<name>A0A2T7DZ71_9POAL</name>
<sequence length="93" mass="10111">MLEGICQTSFHAFSIASNIEHLGRVWFAGKLSKARIYQPGCAGRPDACNTSLFGSLHDDILDAQSVCLVDSIGCNLHNTETNAVVWFAASRRV</sequence>
<dbReference type="AlphaFoldDB" id="A0A2T7DZ71"/>
<reference evidence="1 2" key="1">
    <citation type="submission" date="2018-04" db="EMBL/GenBank/DDBJ databases">
        <title>WGS assembly of Panicum hallii var. hallii HAL2.</title>
        <authorList>
            <person name="Lovell J."/>
            <person name="Jenkins J."/>
            <person name="Lowry D."/>
            <person name="Mamidi S."/>
            <person name="Sreedasyam A."/>
            <person name="Weng X."/>
            <person name="Barry K."/>
            <person name="Bonette J."/>
            <person name="Campitelli B."/>
            <person name="Daum C."/>
            <person name="Gordon S."/>
            <person name="Gould B."/>
            <person name="Lipzen A."/>
            <person name="MacQueen A."/>
            <person name="Palacio-Mejia J."/>
            <person name="Plott C."/>
            <person name="Shakirov E."/>
            <person name="Shu S."/>
            <person name="Yoshinaga Y."/>
            <person name="Zane M."/>
            <person name="Rokhsar D."/>
            <person name="Grimwood J."/>
            <person name="Schmutz J."/>
            <person name="Juenger T."/>
        </authorList>
    </citation>
    <scope>NUCLEOTIDE SEQUENCE [LARGE SCALE GENOMIC DNA]</scope>
    <source>
        <strain evidence="2">cv. HAL2</strain>
    </source>
</reference>
<dbReference type="Proteomes" id="UP000244336">
    <property type="component" value="Chromosome 4"/>
</dbReference>
<gene>
    <name evidence="1" type="ORF">GQ55_4G208000</name>
</gene>